<keyword evidence="2" id="KW-1185">Reference proteome</keyword>
<dbReference type="EMBL" id="JAUBYV010000004">
    <property type="protein sequence ID" value="KAK2627102.1"/>
    <property type="molecule type" value="Genomic_DNA"/>
</dbReference>
<comment type="caution">
    <text evidence="1">The sequence shown here is derived from an EMBL/GenBank/DDBJ whole genome shotgun (WGS) entry which is preliminary data.</text>
</comment>
<name>A0AAD9T0Y1_9HELO</name>
<sequence length="182" mass="20017">MPGRARSQRKKGQTMMSQSATAKLVETVYQLPNTGAARSPPAASTRVQFANCADDKLSISSAPAREQIEMRYNVRRAVLYSKKKPPESIHRQTLWQVTTNTESPTTNEICPDSLGVPSMAATRVKFIFRVGGGCPRITGVKCKLETCGRPNVVWSKGDSGDDHNAANCSRYTRTSVSKYMDE</sequence>
<reference evidence="1" key="1">
    <citation type="submission" date="2023-06" db="EMBL/GenBank/DDBJ databases">
        <title>Draft genome of Marssonina rosae.</title>
        <authorList>
            <person name="Cheng Q."/>
        </authorList>
    </citation>
    <scope>NUCLEOTIDE SEQUENCE</scope>
    <source>
        <strain evidence="1">R4</strain>
    </source>
</reference>
<dbReference type="Proteomes" id="UP001285354">
    <property type="component" value="Unassembled WGS sequence"/>
</dbReference>
<evidence type="ECO:0000313" key="1">
    <source>
        <dbReference type="EMBL" id="KAK2627102.1"/>
    </source>
</evidence>
<proteinExistence type="predicted"/>
<protein>
    <submittedName>
        <fullName evidence="1">Uncharacterized protein</fullName>
    </submittedName>
</protein>
<dbReference type="AlphaFoldDB" id="A0AAD9T0Y1"/>
<evidence type="ECO:0000313" key="2">
    <source>
        <dbReference type="Proteomes" id="UP001285354"/>
    </source>
</evidence>
<gene>
    <name evidence="1" type="ORF">QTJ16_003068</name>
</gene>
<organism evidence="1 2">
    <name type="scientific">Diplocarpon rosae</name>
    <dbReference type="NCBI Taxonomy" id="946125"/>
    <lineage>
        <taxon>Eukaryota</taxon>
        <taxon>Fungi</taxon>
        <taxon>Dikarya</taxon>
        <taxon>Ascomycota</taxon>
        <taxon>Pezizomycotina</taxon>
        <taxon>Leotiomycetes</taxon>
        <taxon>Helotiales</taxon>
        <taxon>Drepanopezizaceae</taxon>
        <taxon>Diplocarpon</taxon>
    </lineage>
</organism>
<accession>A0AAD9T0Y1</accession>